<dbReference type="GO" id="GO:0048011">
    <property type="term" value="P:neurotrophin TRK receptor signaling pathway"/>
    <property type="evidence" value="ECO:0007669"/>
    <property type="project" value="InterPro"/>
</dbReference>
<dbReference type="GO" id="GO:0005737">
    <property type="term" value="C:cytoplasm"/>
    <property type="evidence" value="ECO:0007669"/>
    <property type="project" value="TreeGrafter"/>
</dbReference>
<dbReference type="PANTHER" id="PTHR21844:SF2">
    <property type="entry name" value="PROLINE-RICH AKT1 SUBSTRATE 1"/>
    <property type="match status" value="1"/>
</dbReference>
<dbReference type="OrthoDB" id="9992964at2759"/>
<reference evidence="3" key="1">
    <citation type="submission" date="2025-08" db="UniProtKB">
        <authorList>
            <consortium name="RefSeq"/>
        </authorList>
    </citation>
    <scope>IDENTIFICATION</scope>
    <source>
        <strain evidence="3">11010-0011.00</strain>
        <tissue evidence="3">Whole body</tissue>
    </source>
</reference>
<dbReference type="Pfam" id="PF15798">
    <property type="entry name" value="PRAS"/>
    <property type="match status" value="1"/>
</dbReference>
<accession>A0A6J2TL71</accession>
<dbReference type="InterPro" id="IPR026682">
    <property type="entry name" value="AKT1S1"/>
</dbReference>
<evidence type="ECO:0000313" key="2">
    <source>
        <dbReference type="Proteomes" id="UP000504634"/>
    </source>
</evidence>
<evidence type="ECO:0000313" key="3">
    <source>
        <dbReference type="RefSeq" id="XP_030376784.1"/>
    </source>
</evidence>
<feature type="compositionally biased region" description="Polar residues" evidence="1">
    <location>
        <begin position="364"/>
        <end position="383"/>
    </location>
</feature>
<protein>
    <submittedName>
        <fullName evidence="3">Uncharacterized protein LOC115625761</fullName>
    </submittedName>
</protein>
<gene>
    <name evidence="3" type="primary">LOC115625761</name>
</gene>
<evidence type="ECO:0000256" key="1">
    <source>
        <dbReference type="SAM" id="MobiDB-lite"/>
    </source>
</evidence>
<feature type="compositionally biased region" description="Low complexity" evidence="1">
    <location>
        <begin position="280"/>
        <end position="295"/>
    </location>
</feature>
<sequence length="552" mass="61219">MLISCKCLNFIATSPQLQRNKSTTGDANVGKASVIASVFEVFKQKWPRNFLFYTQCMEFFQHTYGPIPDLTINSINQRDLIYSLTINAAVQTWQLSLCINCKVVLCAKCLTTSEKPAPSLYLINSSLFTTNEEMLQRRSDKSYSETFELLIMDHKQIPDANSASTPCQSGAMVPSTLNLSIGSMSSNSLAPLDGRQIRLRQLQAHQQARLQREITETNARIERYTEQQFALLKSFRDKCDQDCALLMRVIQNVPEKATELLDRGMPSALEVTGSAIVTSTAAPATRRRSTISSRSDLITVSTTPTNSLTQPPSFLTLPVQETTQRNKQQKPQPFSQQIPNTSNLTSRKLSNFDTPPATPEATPMSVSNSPTFRQQAAPPSNSTLLVSATDPMIAGDMADNCQFDMEDVDDPIPVHSARSLNFARSQIYQHQPFSRQQQLQIQYGQHDDMSDLDESEAADQAEDALNLDNSMPIHNAGSRSSKAHILNFAKSLPIEISNSPLAERANNNFVVEDEEILENTVDIAASIKALAKSLHGEAVFGDLPRPRLRSQI</sequence>
<dbReference type="RefSeq" id="XP_030376784.1">
    <property type="nucleotide sequence ID" value="XM_030520924.1"/>
</dbReference>
<feature type="compositionally biased region" description="Polar residues" evidence="1">
    <location>
        <begin position="296"/>
        <end position="353"/>
    </location>
</feature>
<dbReference type="AlphaFoldDB" id="A0A6J2TL71"/>
<feature type="region of interest" description="Disordered" evidence="1">
    <location>
        <begin position="280"/>
        <end position="383"/>
    </location>
</feature>
<organism evidence="2 3">
    <name type="scientific">Drosophila lebanonensis</name>
    <name type="common">Fruit fly</name>
    <name type="synonym">Scaptodrosophila lebanonensis</name>
    <dbReference type="NCBI Taxonomy" id="7225"/>
    <lineage>
        <taxon>Eukaryota</taxon>
        <taxon>Metazoa</taxon>
        <taxon>Ecdysozoa</taxon>
        <taxon>Arthropoda</taxon>
        <taxon>Hexapoda</taxon>
        <taxon>Insecta</taxon>
        <taxon>Pterygota</taxon>
        <taxon>Neoptera</taxon>
        <taxon>Endopterygota</taxon>
        <taxon>Diptera</taxon>
        <taxon>Brachycera</taxon>
        <taxon>Muscomorpha</taxon>
        <taxon>Ephydroidea</taxon>
        <taxon>Drosophilidae</taxon>
        <taxon>Scaptodrosophila</taxon>
    </lineage>
</organism>
<dbReference type="GeneID" id="115625761"/>
<dbReference type="Proteomes" id="UP000504634">
    <property type="component" value="Unplaced"/>
</dbReference>
<proteinExistence type="predicted"/>
<dbReference type="CTD" id="26067067"/>
<keyword evidence="2" id="KW-1185">Reference proteome</keyword>
<name>A0A6J2TL71_DROLE</name>
<dbReference type="GO" id="GO:0032007">
    <property type="term" value="P:negative regulation of TOR signaling"/>
    <property type="evidence" value="ECO:0007669"/>
    <property type="project" value="InterPro"/>
</dbReference>
<dbReference type="PANTHER" id="PTHR21844">
    <property type="entry name" value="AKT1 SUBSTRATE 1 PROTEIN"/>
    <property type="match status" value="1"/>
</dbReference>